<dbReference type="AlphaFoldDB" id="A0A1I7WP95"/>
<organism evidence="1 2">
    <name type="scientific">Heterorhabditis bacteriophora</name>
    <name type="common">Entomopathogenic nematode worm</name>
    <dbReference type="NCBI Taxonomy" id="37862"/>
    <lineage>
        <taxon>Eukaryota</taxon>
        <taxon>Metazoa</taxon>
        <taxon>Ecdysozoa</taxon>
        <taxon>Nematoda</taxon>
        <taxon>Chromadorea</taxon>
        <taxon>Rhabditida</taxon>
        <taxon>Rhabditina</taxon>
        <taxon>Rhabditomorpha</taxon>
        <taxon>Strongyloidea</taxon>
        <taxon>Heterorhabditidae</taxon>
        <taxon>Heterorhabditis</taxon>
    </lineage>
</organism>
<reference evidence="2" key="1">
    <citation type="submission" date="2016-11" db="UniProtKB">
        <authorList>
            <consortium name="WormBaseParasite"/>
        </authorList>
    </citation>
    <scope>IDENTIFICATION</scope>
</reference>
<dbReference type="Proteomes" id="UP000095283">
    <property type="component" value="Unplaced"/>
</dbReference>
<proteinExistence type="predicted"/>
<dbReference type="WBParaSite" id="Hba_06962">
    <property type="protein sequence ID" value="Hba_06962"/>
    <property type="gene ID" value="Hba_06962"/>
</dbReference>
<evidence type="ECO:0000313" key="1">
    <source>
        <dbReference type="Proteomes" id="UP000095283"/>
    </source>
</evidence>
<accession>A0A1I7WP95</accession>
<evidence type="ECO:0000313" key="2">
    <source>
        <dbReference type="WBParaSite" id="Hba_06962"/>
    </source>
</evidence>
<name>A0A1I7WP95_HETBA</name>
<keyword evidence="1" id="KW-1185">Reference proteome</keyword>
<sequence>MILNREEQIILNSVFNKSKVSPHEGHFACQKSTFLSNLTVSQKNQKAIENTYQQRSSMRKTTLSFEVMVRGSSSMSPGYSNFTLFCLLWYYLSNSFHNPRDAYFSFHTYSKFISLILYPTILHRELMPTQVILEKVAKNSWLENF</sequence>
<protein>
    <submittedName>
        <fullName evidence="2">Uncharacterized protein</fullName>
    </submittedName>
</protein>